<dbReference type="SMART" id="SM00382">
    <property type="entry name" value="AAA"/>
    <property type="match status" value="1"/>
</dbReference>
<dbReference type="SUPFAM" id="SSF52540">
    <property type="entry name" value="P-loop containing nucleoside triphosphate hydrolases"/>
    <property type="match status" value="1"/>
</dbReference>
<feature type="modified residue" description="4-aspartylphosphate" evidence="5">
    <location>
        <position position="55"/>
    </location>
</feature>
<dbReference type="SUPFAM" id="SSF52172">
    <property type="entry name" value="CheY-like"/>
    <property type="match status" value="1"/>
</dbReference>
<dbReference type="EMBL" id="QFOI01000279">
    <property type="protein sequence ID" value="PZP45214.1"/>
    <property type="molecule type" value="Genomic_DNA"/>
</dbReference>
<dbReference type="PROSITE" id="PS00688">
    <property type="entry name" value="SIGMA54_INTERACT_3"/>
    <property type="match status" value="1"/>
</dbReference>
<dbReference type="InterPro" id="IPR009057">
    <property type="entry name" value="Homeodomain-like_sf"/>
</dbReference>
<dbReference type="Pfam" id="PF00158">
    <property type="entry name" value="Sigma54_activat"/>
    <property type="match status" value="1"/>
</dbReference>
<dbReference type="InterPro" id="IPR027417">
    <property type="entry name" value="P-loop_NTPase"/>
</dbReference>
<evidence type="ECO:0000256" key="1">
    <source>
        <dbReference type="ARBA" id="ARBA00022741"/>
    </source>
</evidence>
<dbReference type="Gene3D" id="3.40.50.300">
    <property type="entry name" value="P-loop containing nucleotide triphosphate hydrolases"/>
    <property type="match status" value="1"/>
</dbReference>
<feature type="domain" description="Sigma-54 factor interaction" evidence="6">
    <location>
        <begin position="149"/>
        <end position="377"/>
    </location>
</feature>
<reference evidence="8 9" key="1">
    <citation type="submission" date="2017-11" db="EMBL/GenBank/DDBJ databases">
        <title>Infants hospitalized years apart are colonized by the same room-sourced microbial strains.</title>
        <authorList>
            <person name="Brooks B."/>
            <person name="Olm M.R."/>
            <person name="Firek B.A."/>
            <person name="Baker R."/>
            <person name="Thomas B.C."/>
            <person name="Morowitz M.J."/>
            <person name="Banfield J.F."/>
        </authorList>
    </citation>
    <scope>NUCLEOTIDE SEQUENCE [LARGE SCALE GENOMIC DNA]</scope>
    <source>
        <strain evidence="8">S2_009_000_R2_76</strain>
    </source>
</reference>
<keyword evidence="4" id="KW-0804">Transcription</keyword>
<evidence type="ECO:0000313" key="8">
    <source>
        <dbReference type="EMBL" id="PZP45214.1"/>
    </source>
</evidence>
<evidence type="ECO:0000313" key="9">
    <source>
        <dbReference type="Proteomes" id="UP000249645"/>
    </source>
</evidence>
<dbReference type="InterPro" id="IPR025944">
    <property type="entry name" value="Sigma_54_int_dom_CS"/>
</dbReference>
<dbReference type="PANTHER" id="PTHR32071">
    <property type="entry name" value="TRANSCRIPTIONAL REGULATORY PROTEIN"/>
    <property type="match status" value="1"/>
</dbReference>
<dbReference type="GO" id="GO:0005524">
    <property type="term" value="F:ATP binding"/>
    <property type="evidence" value="ECO:0007669"/>
    <property type="project" value="UniProtKB-KW"/>
</dbReference>
<keyword evidence="5" id="KW-0597">Phosphoprotein</keyword>
<organism evidence="8 9">
    <name type="scientific">Pseudopedobacter saltans</name>
    <dbReference type="NCBI Taxonomy" id="151895"/>
    <lineage>
        <taxon>Bacteria</taxon>
        <taxon>Pseudomonadati</taxon>
        <taxon>Bacteroidota</taxon>
        <taxon>Sphingobacteriia</taxon>
        <taxon>Sphingobacteriales</taxon>
        <taxon>Sphingobacteriaceae</taxon>
        <taxon>Pseudopedobacter</taxon>
    </lineage>
</organism>
<comment type="caution">
    <text evidence="8">The sequence shown here is derived from an EMBL/GenBank/DDBJ whole genome shotgun (WGS) entry which is preliminary data.</text>
</comment>
<dbReference type="InterPro" id="IPR058031">
    <property type="entry name" value="AAA_lid_NorR"/>
</dbReference>
<dbReference type="Gene3D" id="1.10.8.60">
    <property type="match status" value="1"/>
</dbReference>
<dbReference type="Proteomes" id="UP000249645">
    <property type="component" value="Unassembled WGS sequence"/>
</dbReference>
<dbReference type="FunFam" id="3.40.50.300:FF:000006">
    <property type="entry name" value="DNA-binding transcriptional regulator NtrC"/>
    <property type="match status" value="1"/>
</dbReference>
<dbReference type="CDD" id="cd00009">
    <property type="entry name" value="AAA"/>
    <property type="match status" value="1"/>
</dbReference>
<dbReference type="InterPro" id="IPR003593">
    <property type="entry name" value="AAA+_ATPase"/>
</dbReference>
<dbReference type="Gene3D" id="3.40.50.2300">
    <property type="match status" value="1"/>
</dbReference>
<keyword evidence="2" id="KW-0067">ATP-binding</keyword>
<sequence length="449" mass="50555">MKTNAHILIVDDDTDILISARILLKQYFTKISICNDPKELDQRLTTEDIHAVLLDMNYQKGRNDGREGVYWLKRIKEINPYCAVVMMTAYGDVLKAVESLKSGAADYILKPWDAEALPKLIKSALIINTATTPSIEEKTTTTNASLNTQIVTGKSMDQVLKTIEKAAPTDANILLLGENGTGKQIFAERIHQLSKRVNATFVHVDLGSLSNSLFESALFGYSKGAFTDAKENKTGYFEEANQGTIFLDEIGNLPLELQSKLLQVLQNRVIYKLGESKPIPINVRIVCATNMDLNKMVASGSFRQDLLYRINTISIELPPLRKRQDEIALLAHHFLQKYNHQYSVEKSLPEKTIQYLKTYAWPGNIRELMHVIERAVILSENSDITPLDLNIVPSDVVISEIQNNLEIESMEKNLIIKALQKNEGNITKAASELGLSRNALYRRMEKYSL</sequence>
<name>A0A2W5ETH3_9SPHI</name>
<accession>A0A2W5ETH3</accession>
<dbReference type="GO" id="GO:0043565">
    <property type="term" value="F:sequence-specific DNA binding"/>
    <property type="evidence" value="ECO:0007669"/>
    <property type="project" value="InterPro"/>
</dbReference>
<dbReference type="GO" id="GO:0000160">
    <property type="term" value="P:phosphorelay signal transduction system"/>
    <property type="evidence" value="ECO:0007669"/>
    <property type="project" value="InterPro"/>
</dbReference>
<evidence type="ECO:0000259" key="6">
    <source>
        <dbReference type="PROSITE" id="PS50045"/>
    </source>
</evidence>
<evidence type="ECO:0000256" key="5">
    <source>
        <dbReference type="PROSITE-ProRule" id="PRU00169"/>
    </source>
</evidence>
<dbReference type="CDD" id="cd00156">
    <property type="entry name" value="REC"/>
    <property type="match status" value="1"/>
</dbReference>
<dbReference type="InterPro" id="IPR011006">
    <property type="entry name" value="CheY-like_superfamily"/>
</dbReference>
<dbReference type="SUPFAM" id="SSF46689">
    <property type="entry name" value="Homeodomain-like"/>
    <property type="match status" value="1"/>
</dbReference>
<evidence type="ECO:0000256" key="4">
    <source>
        <dbReference type="ARBA" id="ARBA00023163"/>
    </source>
</evidence>
<dbReference type="PROSITE" id="PS50045">
    <property type="entry name" value="SIGMA54_INTERACT_4"/>
    <property type="match status" value="1"/>
</dbReference>
<dbReference type="Pfam" id="PF25601">
    <property type="entry name" value="AAA_lid_14"/>
    <property type="match status" value="1"/>
</dbReference>
<dbReference type="SMART" id="SM00448">
    <property type="entry name" value="REC"/>
    <property type="match status" value="1"/>
</dbReference>
<dbReference type="Pfam" id="PF00072">
    <property type="entry name" value="Response_reg"/>
    <property type="match status" value="1"/>
</dbReference>
<evidence type="ECO:0000259" key="7">
    <source>
        <dbReference type="PROSITE" id="PS50110"/>
    </source>
</evidence>
<dbReference type="PANTHER" id="PTHR32071:SF113">
    <property type="entry name" value="ALGINATE BIOSYNTHESIS TRANSCRIPTIONAL REGULATORY PROTEIN ALGB"/>
    <property type="match status" value="1"/>
</dbReference>
<keyword evidence="3" id="KW-0805">Transcription regulation</keyword>
<evidence type="ECO:0000256" key="3">
    <source>
        <dbReference type="ARBA" id="ARBA00023015"/>
    </source>
</evidence>
<protein>
    <submittedName>
        <fullName evidence="8">Sigma-54-dependent Fis family transcriptional regulator</fullName>
    </submittedName>
</protein>
<dbReference type="Pfam" id="PF02954">
    <property type="entry name" value="HTH_8"/>
    <property type="match status" value="1"/>
</dbReference>
<dbReference type="InterPro" id="IPR002197">
    <property type="entry name" value="HTH_Fis"/>
</dbReference>
<dbReference type="Gene3D" id="1.10.10.60">
    <property type="entry name" value="Homeodomain-like"/>
    <property type="match status" value="1"/>
</dbReference>
<dbReference type="InterPro" id="IPR002078">
    <property type="entry name" value="Sigma_54_int"/>
</dbReference>
<dbReference type="AlphaFoldDB" id="A0A2W5ETH3"/>
<proteinExistence type="predicted"/>
<dbReference type="InterPro" id="IPR001789">
    <property type="entry name" value="Sig_transdc_resp-reg_receiver"/>
</dbReference>
<evidence type="ECO:0000256" key="2">
    <source>
        <dbReference type="ARBA" id="ARBA00022840"/>
    </source>
</evidence>
<feature type="domain" description="Response regulatory" evidence="7">
    <location>
        <begin position="6"/>
        <end position="125"/>
    </location>
</feature>
<dbReference type="GO" id="GO:0006355">
    <property type="term" value="P:regulation of DNA-templated transcription"/>
    <property type="evidence" value="ECO:0007669"/>
    <property type="project" value="InterPro"/>
</dbReference>
<gene>
    <name evidence="8" type="ORF">DI598_13615</name>
</gene>
<keyword evidence="1" id="KW-0547">Nucleotide-binding</keyword>
<dbReference type="PROSITE" id="PS50110">
    <property type="entry name" value="RESPONSE_REGULATORY"/>
    <property type="match status" value="1"/>
</dbReference>
<dbReference type="PRINTS" id="PR01590">
    <property type="entry name" value="HTHFIS"/>
</dbReference>